<dbReference type="InterPro" id="IPR050708">
    <property type="entry name" value="T6SS_VgrG/RHS"/>
</dbReference>
<dbReference type="Gene3D" id="2.180.10.10">
    <property type="entry name" value="RHS repeat-associated core"/>
    <property type="match status" value="1"/>
</dbReference>
<organism evidence="2 3">
    <name type="scientific">Chryseobacterium polytrichastri</name>
    <dbReference type="NCBI Taxonomy" id="1302687"/>
    <lineage>
        <taxon>Bacteria</taxon>
        <taxon>Pseudomonadati</taxon>
        <taxon>Bacteroidota</taxon>
        <taxon>Flavobacteriia</taxon>
        <taxon>Flavobacteriales</taxon>
        <taxon>Weeksellaceae</taxon>
        <taxon>Chryseobacterium group</taxon>
        <taxon>Chryseobacterium</taxon>
    </lineage>
</organism>
<feature type="compositionally biased region" description="Basic and acidic residues" evidence="1">
    <location>
        <begin position="154"/>
        <end position="164"/>
    </location>
</feature>
<dbReference type="EMBL" id="FRAV01000041">
    <property type="protein sequence ID" value="SHM30193.1"/>
    <property type="molecule type" value="Genomic_DNA"/>
</dbReference>
<dbReference type="NCBIfam" id="TIGR03696">
    <property type="entry name" value="Rhs_assc_core"/>
    <property type="match status" value="1"/>
</dbReference>
<accession>A0A1M7HPB7</accession>
<gene>
    <name evidence="2" type="ORF">SAMN05444267_104138</name>
</gene>
<dbReference type="PANTHER" id="PTHR32305:SF15">
    <property type="entry name" value="PROTEIN RHSA-RELATED"/>
    <property type="match status" value="1"/>
</dbReference>
<dbReference type="AlphaFoldDB" id="A0A1M7HPB7"/>
<feature type="region of interest" description="Disordered" evidence="1">
    <location>
        <begin position="154"/>
        <end position="184"/>
    </location>
</feature>
<dbReference type="STRING" id="1302687.SAMN05444267_104138"/>
<dbReference type="Proteomes" id="UP000184364">
    <property type="component" value="Unassembled WGS sequence"/>
</dbReference>
<proteinExistence type="predicted"/>
<dbReference type="PANTHER" id="PTHR32305">
    <property type="match status" value="1"/>
</dbReference>
<dbReference type="OrthoDB" id="2972467at2"/>
<dbReference type="InterPro" id="IPR022385">
    <property type="entry name" value="Rhs_assc_core"/>
</dbReference>
<reference evidence="3" key="1">
    <citation type="submission" date="2016-11" db="EMBL/GenBank/DDBJ databases">
        <authorList>
            <person name="Varghese N."/>
            <person name="Submissions S."/>
        </authorList>
    </citation>
    <scope>NUCLEOTIDE SEQUENCE [LARGE SCALE GENOMIC DNA]</scope>
    <source>
        <strain evidence="3">DSM 26899</strain>
    </source>
</reference>
<name>A0A1M7HPB7_9FLAO</name>
<evidence type="ECO:0000313" key="3">
    <source>
        <dbReference type="Proteomes" id="UP000184364"/>
    </source>
</evidence>
<sequence>MNHIGGMKSLLGGYQNYKYNGKELQESGMYDYGARMYMPDLGRWGVVDPLAEKYRRWSPYNYVMDNPLRFIDPDGRGVETVKPTNEASLKAIQNTLPKEDRQFVKLDKDGNVDRKILNSHKSTSGNYSNLSELVNSETTIEYTVGSSVSYYDKKGNSRKDDASEIRYGNPDKGMHVRTGESSDLMGTTLVPSNDKRTSEKVNLSTNNNLQVYTNGNLSEEGQAQNASHELIGGHALFYVRGETWVHQVKGSKWEGDTLIRIEGNNKLQESMTKSIDETINNMR</sequence>
<evidence type="ECO:0000313" key="2">
    <source>
        <dbReference type="EMBL" id="SHM30193.1"/>
    </source>
</evidence>
<evidence type="ECO:0000256" key="1">
    <source>
        <dbReference type="SAM" id="MobiDB-lite"/>
    </source>
</evidence>
<keyword evidence="3" id="KW-1185">Reference proteome</keyword>
<protein>
    <submittedName>
        <fullName evidence="2">RHS repeat-associated core domain-containing protein</fullName>
    </submittedName>
</protein>